<dbReference type="PANTHER" id="PTHR42947">
    <property type="entry name" value="COB--COM HETERODISULFIDE REDUCTASE SUBUNIT B 1"/>
    <property type="match status" value="1"/>
</dbReference>
<proteinExistence type="predicted"/>
<evidence type="ECO:0000313" key="3">
    <source>
        <dbReference type="EMBL" id="MBA2881570.1"/>
    </source>
</evidence>
<accession>A0A7W0HKU7</accession>
<dbReference type="EC" id="1.8.98.1" evidence="3"/>
<keyword evidence="1 3" id="KW-0560">Oxidoreductase</keyword>
<dbReference type="InterPro" id="IPR051278">
    <property type="entry name" value="HdrB/HdrD_reductase"/>
</dbReference>
<gene>
    <name evidence="3" type="ORF">HNR65_001897</name>
</gene>
<dbReference type="EMBL" id="JACDUS010000004">
    <property type="protein sequence ID" value="MBA2881570.1"/>
    <property type="molecule type" value="Genomic_DNA"/>
</dbReference>
<dbReference type="Gene3D" id="3.40.50.11810">
    <property type="match status" value="1"/>
</dbReference>
<dbReference type="PANTHER" id="PTHR42947:SF1">
    <property type="entry name" value="COB--COM HETERODISULFIDE REDUCTASE SUBUNIT B 1"/>
    <property type="match status" value="1"/>
</dbReference>
<dbReference type="AlphaFoldDB" id="A0A7W0HKU7"/>
<keyword evidence="4" id="KW-1185">Reference proteome</keyword>
<dbReference type="RefSeq" id="WP_232364724.1">
    <property type="nucleotide sequence ID" value="NZ_JACDUS010000004.1"/>
</dbReference>
<sequence length="294" mass="32586">MMRYSFFIGCQIPSRVPQYETAARAVLKNFGVELADIRQFNCCGYPMRNVDKKAFLLSSVKNLALSENQGLDMLVLCNCCFGALKNAEHIMAEKGPLQDEVLGKIREMGLNYQGKTRIRHYLSVLYHDTGIAAIKKQVHKTYKELNIAVQYGCHALRPSSVTQFDDPVAPSLFDELVAATGAKSVDWTNKLECCGAPLMGTNDALSADLFSRKREAAIKAEADFFCTSCPYCQIQFDTVQQMLVEDSAGQKALPSILFPQLLGLSMNIDPQTLGLGANKLDISKIESYLSKDKE</sequence>
<dbReference type="Pfam" id="PF02754">
    <property type="entry name" value="CCG"/>
    <property type="match status" value="2"/>
</dbReference>
<dbReference type="Gene3D" id="1.20.1050.140">
    <property type="match status" value="1"/>
</dbReference>
<feature type="domain" description="Cysteine-rich" evidence="2">
    <location>
        <begin position="5"/>
        <end position="85"/>
    </location>
</feature>
<dbReference type="Proteomes" id="UP000525298">
    <property type="component" value="Unassembled WGS sequence"/>
</dbReference>
<comment type="caution">
    <text evidence="3">The sequence shown here is derived from an EMBL/GenBank/DDBJ whole genome shotgun (WGS) entry which is preliminary data.</text>
</comment>
<protein>
    <submittedName>
        <fullName evidence="3">Heterodisulfide reductase subunit B</fullName>
        <ecNumber evidence="3">1.8.98.1</ecNumber>
    </submittedName>
</protein>
<organism evidence="3 4">
    <name type="scientific">Desulfosalsimonas propionicica</name>
    <dbReference type="NCBI Taxonomy" id="332175"/>
    <lineage>
        <taxon>Bacteria</taxon>
        <taxon>Pseudomonadati</taxon>
        <taxon>Thermodesulfobacteriota</taxon>
        <taxon>Desulfobacteria</taxon>
        <taxon>Desulfobacterales</taxon>
        <taxon>Desulfosalsimonadaceae</taxon>
        <taxon>Desulfosalsimonas</taxon>
    </lineage>
</organism>
<dbReference type="GO" id="GO:0051912">
    <property type="term" value="F:CoB--CoM heterodisulfide reductase activity"/>
    <property type="evidence" value="ECO:0007669"/>
    <property type="project" value="UniProtKB-EC"/>
</dbReference>
<evidence type="ECO:0000259" key="2">
    <source>
        <dbReference type="Pfam" id="PF02754"/>
    </source>
</evidence>
<reference evidence="3 4" key="1">
    <citation type="submission" date="2020-07" db="EMBL/GenBank/DDBJ databases">
        <title>Genomic Encyclopedia of Type Strains, Phase IV (KMG-IV): sequencing the most valuable type-strain genomes for metagenomic binning, comparative biology and taxonomic classification.</title>
        <authorList>
            <person name="Goeker M."/>
        </authorList>
    </citation>
    <scope>NUCLEOTIDE SEQUENCE [LARGE SCALE GENOMIC DNA]</scope>
    <source>
        <strain evidence="3 4">DSM 17721</strain>
    </source>
</reference>
<evidence type="ECO:0000313" key="4">
    <source>
        <dbReference type="Proteomes" id="UP000525298"/>
    </source>
</evidence>
<dbReference type="InterPro" id="IPR004017">
    <property type="entry name" value="Cys_rich_dom"/>
</dbReference>
<name>A0A7W0HKU7_9BACT</name>
<evidence type="ECO:0000256" key="1">
    <source>
        <dbReference type="ARBA" id="ARBA00023002"/>
    </source>
</evidence>
<feature type="domain" description="Cysteine-rich" evidence="2">
    <location>
        <begin position="147"/>
        <end position="237"/>
    </location>
</feature>